<feature type="compositionally biased region" description="Acidic residues" evidence="1">
    <location>
        <begin position="60"/>
        <end position="70"/>
    </location>
</feature>
<accession>A0AAD3SN70</accession>
<keyword evidence="3" id="KW-1185">Reference proteome</keyword>
<evidence type="ECO:0000313" key="2">
    <source>
        <dbReference type="EMBL" id="GMH13734.1"/>
    </source>
</evidence>
<dbReference type="AlphaFoldDB" id="A0AAD3SN70"/>
<feature type="region of interest" description="Disordered" evidence="1">
    <location>
        <begin position="54"/>
        <end position="79"/>
    </location>
</feature>
<sequence>MKVSEFMRYSKKTKVFAMMRSPETVQVSGVMKFSERMKVSRVTRSLEKIEVSGVMRSSGDDEDLYSDEISGDVGGLPRG</sequence>
<evidence type="ECO:0000256" key="1">
    <source>
        <dbReference type="SAM" id="MobiDB-lite"/>
    </source>
</evidence>
<dbReference type="EMBL" id="BSYO01000013">
    <property type="protein sequence ID" value="GMH13734.1"/>
    <property type="molecule type" value="Genomic_DNA"/>
</dbReference>
<protein>
    <submittedName>
        <fullName evidence="2">Uncharacterized protein</fullName>
    </submittedName>
</protein>
<gene>
    <name evidence="2" type="ORF">Nepgr_015575</name>
</gene>
<proteinExistence type="predicted"/>
<organism evidence="2 3">
    <name type="scientific">Nepenthes gracilis</name>
    <name type="common">Slender pitcher plant</name>
    <dbReference type="NCBI Taxonomy" id="150966"/>
    <lineage>
        <taxon>Eukaryota</taxon>
        <taxon>Viridiplantae</taxon>
        <taxon>Streptophyta</taxon>
        <taxon>Embryophyta</taxon>
        <taxon>Tracheophyta</taxon>
        <taxon>Spermatophyta</taxon>
        <taxon>Magnoliopsida</taxon>
        <taxon>eudicotyledons</taxon>
        <taxon>Gunneridae</taxon>
        <taxon>Pentapetalae</taxon>
        <taxon>Caryophyllales</taxon>
        <taxon>Nepenthaceae</taxon>
        <taxon>Nepenthes</taxon>
    </lineage>
</organism>
<comment type="caution">
    <text evidence="2">The sequence shown here is derived from an EMBL/GenBank/DDBJ whole genome shotgun (WGS) entry which is preliminary data.</text>
</comment>
<name>A0AAD3SN70_NEPGR</name>
<dbReference type="Proteomes" id="UP001279734">
    <property type="component" value="Unassembled WGS sequence"/>
</dbReference>
<reference evidence="2" key="1">
    <citation type="submission" date="2023-05" db="EMBL/GenBank/DDBJ databases">
        <title>Nepenthes gracilis genome sequencing.</title>
        <authorList>
            <person name="Fukushima K."/>
        </authorList>
    </citation>
    <scope>NUCLEOTIDE SEQUENCE</scope>
    <source>
        <strain evidence="2">SING2019-196</strain>
    </source>
</reference>
<evidence type="ECO:0000313" key="3">
    <source>
        <dbReference type="Proteomes" id="UP001279734"/>
    </source>
</evidence>